<evidence type="ECO:0000256" key="3">
    <source>
        <dbReference type="RuleBase" id="RU003616"/>
    </source>
</evidence>
<feature type="non-terminal residue" evidence="6">
    <location>
        <position position="129"/>
    </location>
</feature>
<feature type="region of interest" description="Disordered" evidence="4">
    <location>
        <begin position="49"/>
        <end position="69"/>
    </location>
</feature>
<evidence type="ECO:0000256" key="4">
    <source>
        <dbReference type="SAM" id="MobiDB-lite"/>
    </source>
</evidence>
<accession>A0A3N4JYY5</accession>
<dbReference type="STRING" id="1336337.A0A3N4JYY5"/>
<proteinExistence type="inferred from homology"/>
<dbReference type="Proteomes" id="UP000276215">
    <property type="component" value="Unassembled WGS sequence"/>
</dbReference>
<feature type="non-terminal residue" evidence="6">
    <location>
        <position position="1"/>
    </location>
</feature>
<keyword evidence="1" id="KW-0346">Stress response</keyword>
<dbReference type="InterPro" id="IPR002068">
    <property type="entry name" value="A-crystallin/Hsp20_dom"/>
</dbReference>
<evidence type="ECO:0000259" key="5">
    <source>
        <dbReference type="PROSITE" id="PS01031"/>
    </source>
</evidence>
<dbReference type="SUPFAM" id="SSF49764">
    <property type="entry name" value="HSP20-like chaperones"/>
    <property type="match status" value="1"/>
</dbReference>
<evidence type="ECO:0000256" key="2">
    <source>
        <dbReference type="PROSITE-ProRule" id="PRU00285"/>
    </source>
</evidence>
<dbReference type="InterPro" id="IPR031107">
    <property type="entry name" value="Small_HSP"/>
</dbReference>
<name>A0A3N4JYY5_9PEZI</name>
<dbReference type="Pfam" id="PF00011">
    <property type="entry name" value="HSP20"/>
    <property type="match status" value="1"/>
</dbReference>
<organism evidence="6 7">
    <name type="scientific">Choiromyces venosus 120613-1</name>
    <dbReference type="NCBI Taxonomy" id="1336337"/>
    <lineage>
        <taxon>Eukaryota</taxon>
        <taxon>Fungi</taxon>
        <taxon>Dikarya</taxon>
        <taxon>Ascomycota</taxon>
        <taxon>Pezizomycotina</taxon>
        <taxon>Pezizomycetes</taxon>
        <taxon>Pezizales</taxon>
        <taxon>Tuberaceae</taxon>
        <taxon>Choiromyces</taxon>
    </lineage>
</organism>
<comment type="similarity">
    <text evidence="2 3">Belongs to the small heat shock protein (HSP20) family.</text>
</comment>
<dbReference type="PROSITE" id="PS01031">
    <property type="entry name" value="SHSP"/>
    <property type="match status" value="1"/>
</dbReference>
<dbReference type="AlphaFoldDB" id="A0A3N4JYY5"/>
<dbReference type="EMBL" id="ML120362">
    <property type="protein sequence ID" value="RPB03584.1"/>
    <property type="molecule type" value="Genomic_DNA"/>
</dbReference>
<dbReference type="CDD" id="cd06464">
    <property type="entry name" value="ACD_sHsps-like"/>
    <property type="match status" value="1"/>
</dbReference>
<evidence type="ECO:0000313" key="7">
    <source>
        <dbReference type="Proteomes" id="UP000276215"/>
    </source>
</evidence>
<reference evidence="6 7" key="1">
    <citation type="journal article" date="2018" name="Nat. Ecol. Evol.">
        <title>Pezizomycetes genomes reveal the molecular basis of ectomycorrhizal truffle lifestyle.</title>
        <authorList>
            <person name="Murat C."/>
            <person name="Payen T."/>
            <person name="Noel B."/>
            <person name="Kuo A."/>
            <person name="Morin E."/>
            <person name="Chen J."/>
            <person name="Kohler A."/>
            <person name="Krizsan K."/>
            <person name="Balestrini R."/>
            <person name="Da Silva C."/>
            <person name="Montanini B."/>
            <person name="Hainaut M."/>
            <person name="Levati E."/>
            <person name="Barry K.W."/>
            <person name="Belfiori B."/>
            <person name="Cichocki N."/>
            <person name="Clum A."/>
            <person name="Dockter R.B."/>
            <person name="Fauchery L."/>
            <person name="Guy J."/>
            <person name="Iotti M."/>
            <person name="Le Tacon F."/>
            <person name="Lindquist E.A."/>
            <person name="Lipzen A."/>
            <person name="Malagnac F."/>
            <person name="Mello A."/>
            <person name="Molinier V."/>
            <person name="Miyauchi S."/>
            <person name="Poulain J."/>
            <person name="Riccioni C."/>
            <person name="Rubini A."/>
            <person name="Sitrit Y."/>
            <person name="Splivallo R."/>
            <person name="Traeger S."/>
            <person name="Wang M."/>
            <person name="Zifcakova L."/>
            <person name="Wipf D."/>
            <person name="Zambonelli A."/>
            <person name="Paolocci F."/>
            <person name="Nowrousian M."/>
            <person name="Ottonello S."/>
            <person name="Baldrian P."/>
            <person name="Spatafora J.W."/>
            <person name="Henrissat B."/>
            <person name="Nagy L.G."/>
            <person name="Aury J.M."/>
            <person name="Wincker P."/>
            <person name="Grigoriev I.V."/>
            <person name="Bonfante P."/>
            <person name="Martin F.M."/>
        </authorList>
    </citation>
    <scope>NUCLEOTIDE SEQUENCE [LARGE SCALE GENOMIC DNA]</scope>
    <source>
        <strain evidence="6 7">120613-1</strain>
    </source>
</reference>
<dbReference type="Gene3D" id="2.60.40.790">
    <property type="match status" value="1"/>
</dbReference>
<feature type="domain" description="SHSP" evidence="5">
    <location>
        <begin position="1"/>
        <end position="129"/>
    </location>
</feature>
<evidence type="ECO:0000256" key="1">
    <source>
        <dbReference type="ARBA" id="ARBA00023016"/>
    </source>
</evidence>
<gene>
    <name evidence="6" type="ORF">L873DRAFT_1659417</name>
</gene>
<protein>
    <submittedName>
        <fullName evidence="6">HSP20-like chaperone</fullName>
    </submittedName>
</protein>
<dbReference type="InterPro" id="IPR008978">
    <property type="entry name" value="HSP20-like_chaperone"/>
</dbReference>
<evidence type="ECO:0000313" key="6">
    <source>
        <dbReference type="EMBL" id="RPB03584.1"/>
    </source>
</evidence>
<dbReference type="OrthoDB" id="1431247at2759"/>
<dbReference type="PANTHER" id="PTHR11527">
    <property type="entry name" value="HEAT-SHOCK PROTEIN 20 FAMILY MEMBER"/>
    <property type="match status" value="1"/>
</dbReference>
<sequence>PQKQAFIPPFDVLETPTAYILEGELPGLHDKKQTVIEFTDAQSVLIRGRIDRQDGDEENNESLKASVEGEGEGAVDKVWVAERNVGEFQRGFTLPGSVDVERVEATLEYGVLRIIVPKLAKAGVRRVEI</sequence>
<keyword evidence="7" id="KW-1185">Reference proteome</keyword>